<keyword evidence="2" id="KW-0472">Membrane</keyword>
<keyword evidence="2" id="KW-0812">Transmembrane</keyword>
<keyword evidence="2" id="KW-1133">Transmembrane helix</keyword>
<comment type="caution">
    <text evidence="3">The sequence shown here is derived from an EMBL/GenBank/DDBJ whole genome shotgun (WGS) entry which is preliminary data.</text>
</comment>
<evidence type="ECO:0008006" key="5">
    <source>
        <dbReference type="Google" id="ProtNLM"/>
    </source>
</evidence>
<dbReference type="AlphaFoldDB" id="A0A2I0R358"/>
<evidence type="ECO:0000256" key="1">
    <source>
        <dbReference type="SAM" id="MobiDB-lite"/>
    </source>
</evidence>
<feature type="compositionally biased region" description="Basic and acidic residues" evidence="1">
    <location>
        <begin position="163"/>
        <end position="175"/>
    </location>
</feature>
<feature type="region of interest" description="Disordered" evidence="1">
    <location>
        <begin position="120"/>
        <end position="191"/>
    </location>
</feature>
<dbReference type="Proteomes" id="UP000236654">
    <property type="component" value="Unassembled WGS sequence"/>
</dbReference>
<dbReference type="EMBL" id="PJNI01000007">
    <property type="protein sequence ID" value="PKR81007.1"/>
    <property type="molecule type" value="Genomic_DNA"/>
</dbReference>
<dbReference type="RefSeq" id="WP_101334389.1">
    <property type="nucleotide sequence ID" value="NZ_PJNI01000007.1"/>
</dbReference>
<dbReference type="OrthoDB" id="1466376at2"/>
<gene>
    <name evidence="3" type="ORF">CW751_07525</name>
</gene>
<organism evidence="3 4">
    <name type="scientific">Brumimicrobium salinarum</name>
    <dbReference type="NCBI Taxonomy" id="2058658"/>
    <lineage>
        <taxon>Bacteria</taxon>
        <taxon>Pseudomonadati</taxon>
        <taxon>Bacteroidota</taxon>
        <taxon>Flavobacteriia</taxon>
        <taxon>Flavobacteriales</taxon>
        <taxon>Crocinitomicaceae</taxon>
        <taxon>Brumimicrobium</taxon>
    </lineage>
</organism>
<evidence type="ECO:0000313" key="4">
    <source>
        <dbReference type="Proteomes" id="UP000236654"/>
    </source>
</evidence>
<keyword evidence="4" id="KW-1185">Reference proteome</keyword>
<protein>
    <recommendedName>
        <fullName evidence="5">Outer membrane protein beta-barrel domain-containing protein</fullName>
    </recommendedName>
</protein>
<accession>A0A2I0R358</accession>
<feature type="compositionally biased region" description="Basic and acidic residues" evidence="1">
    <location>
        <begin position="142"/>
        <end position="156"/>
    </location>
</feature>
<name>A0A2I0R358_9FLAO</name>
<reference evidence="3 4" key="1">
    <citation type="submission" date="2017-12" db="EMBL/GenBank/DDBJ databases">
        <title>The draft genome sequence of Brumimicrobium saltpan LHR20.</title>
        <authorList>
            <person name="Do Z.-J."/>
            <person name="Luo H.-R."/>
        </authorList>
    </citation>
    <scope>NUCLEOTIDE SEQUENCE [LARGE SCALE GENOMIC DNA]</scope>
    <source>
        <strain evidence="3 4">LHR20</strain>
    </source>
</reference>
<proteinExistence type="predicted"/>
<feature type="transmembrane region" description="Helical" evidence="2">
    <location>
        <begin position="46"/>
        <end position="68"/>
    </location>
</feature>
<evidence type="ECO:0000256" key="2">
    <source>
        <dbReference type="SAM" id="Phobius"/>
    </source>
</evidence>
<sequence>MSKDFNNIDQLFRDAAHAENAPQYKAEYWNEMSTLLKQRDKKKKILLFWSLGGATIFSMLIFLGLFLFTNHSAEVKYTQVALDSGINKNNQYENTEESSTLKSKTNNTEVAKITENKITTNNSFDKPTNEHFISKKNTAPQSKEEVYFSQKNEKSKTLTQSNSDHRPINAFKKEQIEDEEPTQTEGKSGKDIALDAKYSQRINQAPPGDIFESSLAQHNTKNITLYAKVSGGVMENYETSRPFESGIVNLSLNIEADFNNVLLRFGLGSQITSNADLVVSQRAKVYGFDVSHHQSDLSYQSLYDIYVPLEFGYRFNKTSFGLGVQANYLLSTGMDLSFYKDNQLQSTKRYKGPKDGLNKFSTQGYVWLEHTISKRFSAGLKVGTNISGRINDNVYFNNSATTNPIYGQLTLRFNIIK</sequence>
<evidence type="ECO:0000313" key="3">
    <source>
        <dbReference type="EMBL" id="PKR81007.1"/>
    </source>
</evidence>